<dbReference type="Gene3D" id="1.20.120.910">
    <property type="entry name" value="DksA, coiled-coil domain"/>
    <property type="match status" value="1"/>
</dbReference>
<feature type="region of interest" description="Disordered" evidence="6">
    <location>
        <begin position="1"/>
        <end position="35"/>
    </location>
</feature>
<dbReference type="Proteomes" id="UP001589748">
    <property type="component" value="Unassembled WGS sequence"/>
</dbReference>
<protein>
    <submittedName>
        <fullName evidence="8">TraR/DksA family transcriptional regulator</fullName>
    </submittedName>
</protein>
<dbReference type="PROSITE" id="PS51128">
    <property type="entry name" value="ZF_DKSA_2"/>
    <property type="match status" value="1"/>
</dbReference>
<evidence type="ECO:0000256" key="2">
    <source>
        <dbReference type="ARBA" id="ARBA00022771"/>
    </source>
</evidence>
<evidence type="ECO:0000313" key="8">
    <source>
        <dbReference type="EMBL" id="MFB9378900.1"/>
    </source>
</evidence>
<proteinExistence type="predicted"/>
<dbReference type="EMBL" id="JBHMDM010000013">
    <property type="protein sequence ID" value="MFB9378900.1"/>
    <property type="molecule type" value="Genomic_DNA"/>
</dbReference>
<name>A0ABV5LXS5_9ACTN</name>
<reference evidence="8 9" key="1">
    <citation type="submission" date="2024-09" db="EMBL/GenBank/DDBJ databases">
        <authorList>
            <person name="Sun Q."/>
            <person name="Mori K."/>
        </authorList>
    </citation>
    <scope>NUCLEOTIDE SEQUENCE [LARGE SCALE GENOMIC DNA]</scope>
    <source>
        <strain evidence="8 9">TISTR 1856</strain>
    </source>
</reference>
<dbReference type="PANTHER" id="PTHR33823:SF2">
    <property type="entry name" value="RNA POLYMERASE-BINDING TRANSCRIPTION FACTOR DKSA"/>
    <property type="match status" value="1"/>
</dbReference>
<evidence type="ECO:0000256" key="3">
    <source>
        <dbReference type="ARBA" id="ARBA00022833"/>
    </source>
</evidence>
<evidence type="ECO:0000256" key="6">
    <source>
        <dbReference type="SAM" id="MobiDB-lite"/>
    </source>
</evidence>
<dbReference type="PANTHER" id="PTHR33823">
    <property type="entry name" value="RNA POLYMERASE-BINDING TRANSCRIPTION FACTOR DKSA-RELATED"/>
    <property type="match status" value="1"/>
</dbReference>
<dbReference type="InterPro" id="IPR037187">
    <property type="entry name" value="DnaK_N"/>
</dbReference>
<sequence length="188" mass="19391">MTQTVTQAADEAAVRATTRNGPVAAGRAPSGAARRSAAVRVVEVPEAGATPVAVASAPTDVPVRAGEDAWSAAELQEVAAELHAEVTRLTDELDEAASSFSRLVSSGGEGAGDDQVDHGAATAGREHEMTIAQNARDLLEQSQRALVRLASGAYGVCETCTGPIGKARLQAFPRVTLCVGCKARTERR</sequence>
<accession>A0ABV5LXS5</accession>
<keyword evidence="2" id="KW-0863">Zinc-finger</keyword>
<keyword evidence="5" id="KW-0175">Coiled coil</keyword>
<dbReference type="InterPro" id="IPR020458">
    <property type="entry name" value="Znf_DskA_TraR_CS"/>
</dbReference>
<dbReference type="InterPro" id="IPR000962">
    <property type="entry name" value="Znf_DskA_TraR"/>
</dbReference>
<organism evidence="8 9">
    <name type="scientific">Kineococcus gynurae</name>
    <dbReference type="NCBI Taxonomy" id="452979"/>
    <lineage>
        <taxon>Bacteria</taxon>
        <taxon>Bacillati</taxon>
        <taxon>Actinomycetota</taxon>
        <taxon>Actinomycetes</taxon>
        <taxon>Kineosporiales</taxon>
        <taxon>Kineosporiaceae</taxon>
        <taxon>Kineococcus</taxon>
    </lineage>
</organism>
<feature type="domain" description="Zinc finger DksA/TraR C4-type" evidence="7">
    <location>
        <begin position="152"/>
        <end position="187"/>
    </location>
</feature>
<dbReference type="SUPFAM" id="SSF109635">
    <property type="entry name" value="DnaK suppressor protein DksA, alpha-hairpin domain"/>
    <property type="match status" value="1"/>
</dbReference>
<dbReference type="PROSITE" id="PS01102">
    <property type="entry name" value="ZF_DKSA_1"/>
    <property type="match status" value="1"/>
</dbReference>
<feature type="compositionally biased region" description="Low complexity" evidence="6">
    <location>
        <begin position="21"/>
        <end position="35"/>
    </location>
</feature>
<keyword evidence="1" id="KW-0479">Metal-binding</keyword>
<keyword evidence="3" id="KW-0862">Zinc</keyword>
<evidence type="ECO:0000256" key="1">
    <source>
        <dbReference type="ARBA" id="ARBA00022723"/>
    </source>
</evidence>
<evidence type="ECO:0000313" key="9">
    <source>
        <dbReference type="Proteomes" id="UP001589748"/>
    </source>
</evidence>
<evidence type="ECO:0000259" key="7">
    <source>
        <dbReference type="Pfam" id="PF01258"/>
    </source>
</evidence>
<feature type="zinc finger region" description="dksA C4-type" evidence="4">
    <location>
        <begin position="157"/>
        <end position="181"/>
    </location>
</feature>
<gene>
    <name evidence="8" type="ORF">ACFFVI_18225</name>
</gene>
<evidence type="ECO:0000256" key="5">
    <source>
        <dbReference type="SAM" id="Coils"/>
    </source>
</evidence>
<evidence type="ECO:0000256" key="4">
    <source>
        <dbReference type="PROSITE-ProRule" id="PRU00510"/>
    </source>
</evidence>
<feature type="coiled-coil region" evidence="5">
    <location>
        <begin position="72"/>
        <end position="99"/>
    </location>
</feature>
<comment type="caution">
    <text evidence="8">The sequence shown here is derived from an EMBL/GenBank/DDBJ whole genome shotgun (WGS) entry which is preliminary data.</text>
</comment>
<keyword evidence="9" id="KW-1185">Reference proteome</keyword>
<dbReference type="Pfam" id="PF01258">
    <property type="entry name" value="zf-dskA_traR"/>
    <property type="match status" value="1"/>
</dbReference>
<dbReference type="SUPFAM" id="SSF57716">
    <property type="entry name" value="Glucocorticoid receptor-like (DNA-binding domain)"/>
    <property type="match status" value="1"/>
</dbReference>